<dbReference type="PROSITE" id="PS50294">
    <property type="entry name" value="WD_REPEATS_REGION"/>
    <property type="match status" value="1"/>
</dbReference>
<dbReference type="Gene3D" id="2.130.10.10">
    <property type="entry name" value="YVTN repeat-like/Quinoprotein amine dehydrogenase"/>
    <property type="match status" value="1"/>
</dbReference>
<reference evidence="2 3" key="1">
    <citation type="submission" date="2019-10" db="EMBL/GenBank/DDBJ databases">
        <title>Whole genome shotgun sequence of Acrocarpospora corrugata NBRC 13972.</title>
        <authorList>
            <person name="Ichikawa N."/>
            <person name="Kimura A."/>
            <person name="Kitahashi Y."/>
            <person name="Komaki H."/>
            <person name="Oguchi A."/>
        </authorList>
    </citation>
    <scope>NUCLEOTIDE SEQUENCE [LARGE SCALE GENOMIC DNA]</scope>
    <source>
        <strain evidence="2 3">NBRC 13972</strain>
    </source>
</reference>
<evidence type="ECO:0000313" key="3">
    <source>
        <dbReference type="Proteomes" id="UP000334990"/>
    </source>
</evidence>
<evidence type="ECO:0000313" key="2">
    <source>
        <dbReference type="EMBL" id="GES01590.1"/>
    </source>
</evidence>
<gene>
    <name evidence="2" type="ORF">Acor_36540</name>
</gene>
<keyword evidence="3" id="KW-1185">Reference proteome</keyword>
<dbReference type="Pfam" id="PF00400">
    <property type="entry name" value="WD40"/>
    <property type="match status" value="1"/>
</dbReference>
<sequence>MWSLSFSPDGDRLVSGSRDNTARLWPITPGALVELAMRHLPRNLNERERNRYFPAESYRKLRDDLP</sequence>
<organism evidence="2 3">
    <name type="scientific">Acrocarpospora corrugata</name>
    <dbReference type="NCBI Taxonomy" id="35763"/>
    <lineage>
        <taxon>Bacteria</taxon>
        <taxon>Bacillati</taxon>
        <taxon>Actinomycetota</taxon>
        <taxon>Actinomycetes</taxon>
        <taxon>Streptosporangiales</taxon>
        <taxon>Streptosporangiaceae</taxon>
        <taxon>Acrocarpospora</taxon>
    </lineage>
</organism>
<dbReference type="InterPro" id="IPR036322">
    <property type="entry name" value="WD40_repeat_dom_sf"/>
</dbReference>
<dbReference type="EMBL" id="BLAD01000051">
    <property type="protein sequence ID" value="GES01590.1"/>
    <property type="molecule type" value="Genomic_DNA"/>
</dbReference>
<evidence type="ECO:0000256" key="1">
    <source>
        <dbReference type="PROSITE-ProRule" id="PRU00221"/>
    </source>
</evidence>
<proteinExistence type="predicted"/>
<dbReference type="InterPro" id="IPR015943">
    <property type="entry name" value="WD40/YVTN_repeat-like_dom_sf"/>
</dbReference>
<protein>
    <submittedName>
        <fullName evidence="2">Uncharacterized protein</fullName>
    </submittedName>
</protein>
<dbReference type="AlphaFoldDB" id="A0A5M3W054"/>
<dbReference type="SUPFAM" id="SSF50978">
    <property type="entry name" value="WD40 repeat-like"/>
    <property type="match status" value="1"/>
</dbReference>
<feature type="repeat" description="WD" evidence="1">
    <location>
        <begin position="1"/>
        <end position="35"/>
    </location>
</feature>
<dbReference type="Proteomes" id="UP000334990">
    <property type="component" value="Unassembled WGS sequence"/>
</dbReference>
<dbReference type="PROSITE" id="PS50082">
    <property type="entry name" value="WD_REPEATS_2"/>
    <property type="match status" value="1"/>
</dbReference>
<keyword evidence="1" id="KW-0853">WD repeat</keyword>
<comment type="caution">
    <text evidence="2">The sequence shown here is derived from an EMBL/GenBank/DDBJ whole genome shotgun (WGS) entry which is preliminary data.</text>
</comment>
<accession>A0A5M3W054</accession>
<name>A0A5M3W054_9ACTN</name>
<dbReference type="InterPro" id="IPR001680">
    <property type="entry name" value="WD40_rpt"/>
</dbReference>